<evidence type="ECO:0000313" key="8">
    <source>
        <dbReference type="EMBL" id="GAA1774091.1"/>
    </source>
</evidence>
<reference evidence="9" key="1">
    <citation type="journal article" date="2019" name="Int. J. Syst. Evol. Microbiol.">
        <title>The Global Catalogue of Microorganisms (GCM) 10K type strain sequencing project: providing services to taxonomists for standard genome sequencing and annotation.</title>
        <authorList>
            <consortium name="The Broad Institute Genomics Platform"/>
            <consortium name="The Broad Institute Genome Sequencing Center for Infectious Disease"/>
            <person name="Wu L."/>
            <person name="Ma J."/>
        </authorList>
    </citation>
    <scope>NUCLEOTIDE SEQUENCE [LARGE SCALE GENOMIC DNA]</scope>
    <source>
        <strain evidence="9">JCM 15591</strain>
    </source>
</reference>
<organism evidence="8 9">
    <name type="scientific">Nostocoides vanveenii</name>
    <dbReference type="NCBI Taxonomy" id="330835"/>
    <lineage>
        <taxon>Bacteria</taxon>
        <taxon>Bacillati</taxon>
        <taxon>Actinomycetota</taxon>
        <taxon>Actinomycetes</taxon>
        <taxon>Micrococcales</taxon>
        <taxon>Intrasporangiaceae</taxon>
        <taxon>Nostocoides</taxon>
    </lineage>
</organism>
<name>A0ABP4XBZ6_9MICO</name>
<accession>A0ABP4XBZ6</accession>
<dbReference type="EMBL" id="BAAAPN010000101">
    <property type="protein sequence ID" value="GAA1774091.1"/>
    <property type="molecule type" value="Genomic_DNA"/>
</dbReference>
<keyword evidence="3" id="KW-0732">Signal</keyword>
<keyword evidence="5" id="KW-0378">Hydrolase</keyword>
<dbReference type="EC" id="3.1.4.46" evidence="2"/>
<evidence type="ECO:0000256" key="5">
    <source>
        <dbReference type="ARBA" id="ARBA00022801"/>
    </source>
</evidence>
<keyword evidence="4" id="KW-0319">Glycerol metabolism</keyword>
<evidence type="ECO:0000256" key="4">
    <source>
        <dbReference type="ARBA" id="ARBA00022798"/>
    </source>
</evidence>
<comment type="similarity">
    <text evidence="1">Belongs to the glycerophosphoryl diester phosphodiesterase family.</text>
</comment>
<dbReference type="Pfam" id="PF03009">
    <property type="entry name" value="GDPD"/>
    <property type="match status" value="1"/>
</dbReference>
<keyword evidence="9" id="KW-1185">Reference proteome</keyword>
<evidence type="ECO:0000256" key="1">
    <source>
        <dbReference type="ARBA" id="ARBA00007277"/>
    </source>
</evidence>
<comment type="catalytic activity">
    <reaction evidence="6">
        <text>a sn-glycero-3-phosphodiester + H2O = an alcohol + sn-glycerol 3-phosphate + H(+)</text>
        <dbReference type="Rhea" id="RHEA:12969"/>
        <dbReference type="ChEBI" id="CHEBI:15377"/>
        <dbReference type="ChEBI" id="CHEBI:15378"/>
        <dbReference type="ChEBI" id="CHEBI:30879"/>
        <dbReference type="ChEBI" id="CHEBI:57597"/>
        <dbReference type="ChEBI" id="CHEBI:83408"/>
        <dbReference type="EC" id="3.1.4.46"/>
    </reaction>
</comment>
<gene>
    <name evidence="8" type="ORF">GCM10009810_33910</name>
</gene>
<dbReference type="InterPro" id="IPR017946">
    <property type="entry name" value="PLC-like_Pdiesterase_TIM-brl"/>
</dbReference>
<proteinExistence type="inferred from homology"/>
<evidence type="ECO:0000259" key="7">
    <source>
        <dbReference type="PROSITE" id="PS51704"/>
    </source>
</evidence>
<dbReference type="PANTHER" id="PTHR43620">
    <property type="entry name" value="GLYCEROPHOSPHORYL DIESTER PHOSPHODIESTERASE"/>
    <property type="match status" value="1"/>
</dbReference>
<evidence type="ECO:0000256" key="6">
    <source>
        <dbReference type="ARBA" id="ARBA00047512"/>
    </source>
</evidence>
<protein>
    <recommendedName>
        <fullName evidence="2">glycerophosphodiester phosphodiesterase</fullName>
        <ecNumber evidence="2">3.1.4.46</ecNumber>
    </recommendedName>
</protein>
<evidence type="ECO:0000256" key="3">
    <source>
        <dbReference type="ARBA" id="ARBA00022729"/>
    </source>
</evidence>
<feature type="domain" description="GP-PDE" evidence="7">
    <location>
        <begin position="5"/>
        <end position="327"/>
    </location>
</feature>
<evidence type="ECO:0000313" key="9">
    <source>
        <dbReference type="Proteomes" id="UP001501475"/>
    </source>
</evidence>
<dbReference type="PROSITE" id="PS51704">
    <property type="entry name" value="GP_PDE"/>
    <property type="match status" value="1"/>
</dbReference>
<dbReference type="Gene3D" id="3.20.20.190">
    <property type="entry name" value="Phosphatidylinositol (PI) phosphodiesterase"/>
    <property type="match status" value="1"/>
</dbReference>
<dbReference type="SUPFAM" id="SSF51695">
    <property type="entry name" value="PLC-like phosphodiesterases"/>
    <property type="match status" value="1"/>
</dbReference>
<evidence type="ECO:0000256" key="2">
    <source>
        <dbReference type="ARBA" id="ARBA00012247"/>
    </source>
</evidence>
<dbReference type="InterPro" id="IPR030395">
    <property type="entry name" value="GP_PDE_dom"/>
</dbReference>
<dbReference type="RefSeq" id="WP_344068477.1">
    <property type="nucleotide sequence ID" value="NZ_BAAAPN010000101.1"/>
</dbReference>
<dbReference type="Proteomes" id="UP001501475">
    <property type="component" value="Unassembled WGS sequence"/>
</dbReference>
<sequence length="331" mass="35633">MTTRPSIVSHRGASGYLPEHTLAAYELGIRQGADAFEIDVVMTRDGVLVARHESNIAHSTDIARRPEFASLRATRAVEGLTQTGWFTEDLTWAEVQRLRAVEPLPALRSTAHDGEWGIASLEQILQLRSRLSEELGRPVGLKLEVKSPEYFTEIGLPIEPALIESLGAAHALGGESPVEVMSFDFGFLARLRGLGVENGLVFLVEEDPHRRVPGHPEWTYGRALRPPALAEVAHVVTAIGPGRRVLFPGAAEGALGEPTSVFADAHAAGLRVDCWTFRAENAFLPPEFRSSEDPAEPGDLAGVVAAYVAAGLNTVITDHPDRVRPTAAAVG</sequence>
<comment type="caution">
    <text evidence="8">The sequence shown here is derived from an EMBL/GenBank/DDBJ whole genome shotgun (WGS) entry which is preliminary data.</text>
</comment>
<dbReference type="PANTHER" id="PTHR43620:SF7">
    <property type="entry name" value="GLYCEROPHOSPHODIESTER PHOSPHODIESTERASE GDPD5-RELATED"/>
    <property type="match status" value="1"/>
</dbReference>